<keyword evidence="3" id="KW-1185">Reference proteome</keyword>
<accession>A0A6A4VHS0</accession>
<dbReference type="EMBL" id="VIIS01001799">
    <property type="protein sequence ID" value="KAF0292679.1"/>
    <property type="molecule type" value="Genomic_DNA"/>
</dbReference>
<evidence type="ECO:0008006" key="4">
    <source>
        <dbReference type="Google" id="ProtNLM"/>
    </source>
</evidence>
<protein>
    <recommendedName>
        <fullName evidence="4">Apple domain-containing protein</fullName>
    </recommendedName>
</protein>
<sequence length="282" mass="31106">MAPLLVTLVLVPALVAGGGVYVTQRPGRQWRLLGAAALDTLNNISLGQCQLSCLQRTGCVSFNHFGEFGPCELFGVDICYSSGIYAAPGRRLELVPRRIVPTLCAAEFEVSTDTEARLTVSEQYSLQANRYLFSMSTSQVEAWRYTATSSSRVYLSYVNLLSTTTAYRYTIIIGGLAELPRAAFSAAEPFGDWSLATQVDSPGILSTTELRLFRIHFSPTQISVYRSNETTPLMSLAVTSAFTIRYDGPMMCCSDDNIEYRLVEYDSGWSHEGGFQWGVNML</sequence>
<comment type="caution">
    <text evidence="2">The sequence shown here is derived from an EMBL/GenBank/DDBJ whole genome shotgun (WGS) entry which is preliminary data.</text>
</comment>
<feature type="chain" id="PRO_5025583468" description="Apple domain-containing protein" evidence="1">
    <location>
        <begin position="18"/>
        <end position="282"/>
    </location>
</feature>
<dbReference type="Proteomes" id="UP000440578">
    <property type="component" value="Unassembled WGS sequence"/>
</dbReference>
<gene>
    <name evidence="2" type="ORF">FJT64_009301</name>
</gene>
<reference evidence="2 3" key="1">
    <citation type="submission" date="2019-07" db="EMBL/GenBank/DDBJ databases">
        <title>Draft genome assembly of a fouling barnacle, Amphibalanus amphitrite (Darwin, 1854): The first reference genome for Thecostraca.</title>
        <authorList>
            <person name="Kim W."/>
        </authorList>
    </citation>
    <scope>NUCLEOTIDE SEQUENCE [LARGE SCALE GENOMIC DNA]</scope>
    <source>
        <strain evidence="2">SNU_AA5</strain>
        <tissue evidence="2">Soma without cirri and trophi</tissue>
    </source>
</reference>
<organism evidence="2 3">
    <name type="scientific">Amphibalanus amphitrite</name>
    <name type="common">Striped barnacle</name>
    <name type="synonym">Balanus amphitrite</name>
    <dbReference type="NCBI Taxonomy" id="1232801"/>
    <lineage>
        <taxon>Eukaryota</taxon>
        <taxon>Metazoa</taxon>
        <taxon>Ecdysozoa</taxon>
        <taxon>Arthropoda</taxon>
        <taxon>Crustacea</taxon>
        <taxon>Multicrustacea</taxon>
        <taxon>Cirripedia</taxon>
        <taxon>Thoracica</taxon>
        <taxon>Thoracicalcarea</taxon>
        <taxon>Balanomorpha</taxon>
        <taxon>Balanoidea</taxon>
        <taxon>Balanidae</taxon>
        <taxon>Amphibalaninae</taxon>
        <taxon>Amphibalanus</taxon>
    </lineage>
</organism>
<evidence type="ECO:0000256" key="1">
    <source>
        <dbReference type="SAM" id="SignalP"/>
    </source>
</evidence>
<feature type="signal peptide" evidence="1">
    <location>
        <begin position="1"/>
        <end position="17"/>
    </location>
</feature>
<keyword evidence="1" id="KW-0732">Signal</keyword>
<evidence type="ECO:0000313" key="3">
    <source>
        <dbReference type="Proteomes" id="UP000440578"/>
    </source>
</evidence>
<evidence type="ECO:0000313" key="2">
    <source>
        <dbReference type="EMBL" id="KAF0292679.1"/>
    </source>
</evidence>
<name>A0A6A4VHS0_AMPAM</name>
<proteinExistence type="predicted"/>
<dbReference type="AlphaFoldDB" id="A0A6A4VHS0"/>